<keyword evidence="1" id="KW-1133">Transmembrane helix</keyword>
<feature type="transmembrane region" description="Helical" evidence="1">
    <location>
        <begin position="51"/>
        <end position="69"/>
    </location>
</feature>
<dbReference type="AlphaFoldDB" id="A0AAE4G031"/>
<evidence type="ECO:0000313" key="2">
    <source>
        <dbReference type="EMBL" id="MDT0247697.1"/>
    </source>
</evidence>
<dbReference type="EMBL" id="JAMZMH010000001">
    <property type="protein sequence ID" value="MDT0247697.1"/>
    <property type="molecule type" value="Genomic_DNA"/>
</dbReference>
<reference evidence="2" key="1">
    <citation type="submission" date="2022-06" db="EMBL/GenBank/DDBJ databases">
        <title>Draft Genome Sequences of Three Actinomyces oris Strains, Isolated from Healthy Human Feces.</title>
        <authorList>
            <person name="Ye Y."/>
            <person name="Liu C."/>
            <person name="Zhao J."/>
            <person name="Xu J."/>
            <person name="Huang H."/>
            <person name="Wang B."/>
            <person name="Wei J."/>
            <person name="Jing X."/>
        </authorList>
    </citation>
    <scope>NUCLEOTIDE SEQUENCE</scope>
    <source>
        <strain evidence="2">CNGBCC1803368</strain>
    </source>
</reference>
<accession>A0AAE4G031</accession>
<evidence type="ECO:0000313" key="3">
    <source>
        <dbReference type="Proteomes" id="UP001180729"/>
    </source>
</evidence>
<dbReference type="Proteomes" id="UP001180729">
    <property type="component" value="Unassembled WGS sequence"/>
</dbReference>
<dbReference type="RefSeq" id="WP_311371995.1">
    <property type="nucleotide sequence ID" value="NZ_JAMZMH010000001.1"/>
</dbReference>
<protein>
    <submittedName>
        <fullName evidence="2">Uncharacterized protein</fullName>
    </submittedName>
</protein>
<name>A0AAE4G031_9ACTO</name>
<keyword evidence="1" id="KW-0472">Membrane</keyword>
<proteinExistence type="predicted"/>
<sequence>MKLFSKRTSITVSPTSGDRGRKYGPFVTLAFACVTGFSSFLSYRFNNETTLIAFLYFTSVFLHYTLSAFHMKAFMRRGRTYWTLQERQVTMRCPTFLAAYETSFSLLTSLTGPLAVFTWSIHTRGDWIGPAALFILAFKYPPNPRKLRLHNLSLNRITIDRNGIQFTQFDGHTDSIPWRAHPRLARLQQGIVVISFRKRRELKYPISFLPLTFRQFERLLNTFTTDGQLRAKLSGPDALSAVLAVLEPTEEERTDGSWTWYSI</sequence>
<comment type="caution">
    <text evidence="2">The sequence shown here is derived from an EMBL/GenBank/DDBJ whole genome shotgun (WGS) entry which is preliminary data.</text>
</comment>
<keyword evidence="1" id="KW-0812">Transmembrane</keyword>
<gene>
    <name evidence="2" type="ORF">RMW62_01170</name>
</gene>
<dbReference type="PROSITE" id="PS51257">
    <property type="entry name" value="PROKAR_LIPOPROTEIN"/>
    <property type="match status" value="1"/>
</dbReference>
<organism evidence="2 3">
    <name type="scientific">Actinomyces oris</name>
    <dbReference type="NCBI Taxonomy" id="544580"/>
    <lineage>
        <taxon>Bacteria</taxon>
        <taxon>Bacillati</taxon>
        <taxon>Actinomycetota</taxon>
        <taxon>Actinomycetes</taxon>
        <taxon>Actinomycetales</taxon>
        <taxon>Actinomycetaceae</taxon>
        <taxon>Actinomyces</taxon>
    </lineage>
</organism>
<evidence type="ECO:0000256" key="1">
    <source>
        <dbReference type="SAM" id="Phobius"/>
    </source>
</evidence>
<feature type="transmembrane region" description="Helical" evidence="1">
    <location>
        <begin position="26"/>
        <end position="45"/>
    </location>
</feature>